<name>A0A6G6Y8L6_9SPHN</name>
<dbReference type="EMBL" id="CP049109">
    <property type="protein sequence ID" value="QIG81191.1"/>
    <property type="molecule type" value="Genomic_DNA"/>
</dbReference>
<dbReference type="InterPro" id="IPR025324">
    <property type="entry name" value="DUF4230"/>
</dbReference>
<keyword evidence="2" id="KW-1185">Reference proteome</keyword>
<dbReference type="AlphaFoldDB" id="A0A6G6Y8L6"/>
<dbReference type="KEGG" id="spzr:G5C33_16350"/>
<evidence type="ECO:0000313" key="2">
    <source>
        <dbReference type="Proteomes" id="UP000501568"/>
    </source>
</evidence>
<gene>
    <name evidence="1" type="ORF">G5C33_16350</name>
</gene>
<sequence length="229" mass="25332">MRRGCFSIFGFLAALAIIIGALFVLGRDYIEEKIVSPDPVTVAAASLQGMREQARLSTFAARYVAVVTSTQRRMGLSARKTLIMPGDVRYEVDLAKLQDKDLRWDANSNTLSVVLPPIEVVGPEVDMTRIREYSEGGILMSLTDAESALDTANREAGQKELLRQARGDTPMRLARESTRRAIERSFLMPLRAAGVEAKVQVFFPDEVGSGKNEIWDISPSIQDVLSNRN</sequence>
<evidence type="ECO:0000313" key="1">
    <source>
        <dbReference type="EMBL" id="QIG81191.1"/>
    </source>
</evidence>
<organism evidence="1 2">
    <name type="scientific">Stakelama tenebrarum</name>
    <dbReference type="NCBI Taxonomy" id="2711215"/>
    <lineage>
        <taxon>Bacteria</taxon>
        <taxon>Pseudomonadati</taxon>
        <taxon>Pseudomonadota</taxon>
        <taxon>Alphaproteobacteria</taxon>
        <taxon>Sphingomonadales</taxon>
        <taxon>Sphingomonadaceae</taxon>
        <taxon>Stakelama</taxon>
    </lineage>
</organism>
<dbReference type="Proteomes" id="UP000501568">
    <property type="component" value="Chromosome"/>
</dbReference>
<protein>
    <submittedName>
        <fullName evidence="1">DUF4230 domain-containing protein</fullName>
    </submittedName>
</protein>
<accession>A0A6G6Y8L6</accession>
<dbReference type="RefSeq" id="WP_165328121.1">
    <property type="nucleotide sequence ID" value="NZ_CP049109.1"/>
</dbReference>
<proteinExistence type="predicted"/>
<dbReference type="Pfam" id="PF14014">
    <property type="entry name" value="DUF4230"/>
    <property type="match status" value="1"/>
</dbReference>
<reference evidence="1 2" key="1">
    <citation type="submission" date="2020-02" db="EMBL/GenBank/DDBJ databases">
        <authorList>
            <person name="Zheng R.K."/>
            <person name="Sun C.M."/>
        </authorList>
    </citation>
    <scope>NUCLEOTIDE SEQUENCE [LARGE SCALE GENOMIC DNA]</scope>
    <source>
        <strain evidence="2">zrk23</strain>
    </source>
</reference>